<dbReference type="RefSeq" id="WP_014339725.1">
    <property type="nucleotide sequence ID" value="NC_016830.1"/>
</dbReference>
<keyword evidence="2" id="KW-1185">Reference proteome</keyword>
<protein>
    <recommendedName>
        <fullName evidence="3">Imidazoleglycerol-phosphate synthase</fullName>
    </recommendedName>
</protein>
<dbReference type="Proteomes" id="UP000235315">
    <property type="component" value="Chromosome"/>
</dbReference>
<dbReference type="EMBL" id="CP025738">
    <property type="protein sequence ID" value="AUO48213.1"/>
    <property type="molecule type" value="Genomic_DNA"/>
</dbReference>
<evidence type="ECO:0000313" key="2">
    <source>
        <dbReference type="Proteomes" id="UP000235315"/>
    </source>
</evidence>
<organism evidence="1 2">
    <name type="scientific">Pseudomonas ogarae (strain DSM 112162 / CECT 30235 / F113)</name>
    <dbReference type="NCBI Taxonomy" id="1114970"/>
    <lineage>
        <taxon>Bacteria</taxon>
        <taxon>Pseudomonadati</taxon>
        <taxon>Pseudomonadota</taxon>
        <taxon>Gammaproteobacteria</taxon>
        <taxon>Pseudomonadales</taxon>
        <taxon>Pseudomonadaceae</taxon>
        <taxon>Pseudomonas</taxon>
    </lineage>
</organism>
<reference evidence="1 2" key="1">
    <citation type="submission" date="2018-01" db="EMBL/GenBank/DDBJ databases">
        <title>Tropical forage species Digitaria eriantha prevents oxidative stress under low temperature conditions by the incorporation of polyhydroxybutyrate-producing endophytic bacteria.</title>
        <authorList>
            <person name="Stritzler M."/>
            <person name="Ayub N."/>
        </authorList>
    </citation>
    <scope>NUCLEOTIDE SEQUENCE [LARGE SCALE GENOMIC DNA]</scope>
    <source>
        <strain evidence="1 2">FR1</strain>
    </source>
</reference>
<gene>
    <name evidence="1" type="ORF">C1C98_23535</name>
</gene>
<accession>A0ABN5GCM9</accession>
<sequence>MAGNSLESLLAWMNGSSQMRGWDLIVALEGGKINLGLQQDHITRLSQGTDLGAITGSVGIPDTTITHYLTGFRLAAPALSFEHASLQSIRASLSLTVVEGVHMMVDHTAQGQKKVLSLSALDPLDGSQVTLDLTMAADARRVMLDLANSEDVLLKMFLAPAEQREVGKLFQRWFQALDTDRRVYTLGSFPDEGNPFMFTRGIDVRTQARDVQALAPGTVNEDGAVLLFTHMVDGRSGSFPGDDSGFRYLIPDDDAQQTYSGTALFSQALIHRAAFGHAVVQLLEEAEFERTVDQNGVLAKMVAKRGALQAMAGSYQSVDYEFESEAFSLPAAGGALPLTVEFAQNEVSQRWQGTFSLSFRYRPSGGTTWSAHTATFNINLQHEFRLSADESGVSAMEGELFVPYTDTQEVSHVSGLPGTIEPKELEQIKDFVANTVKRAILERFATTLTTTSSETFLAGMEIVGRSIAQPSHVSLPFDLAMFGQINTSGSSFSIVEQQPTVAAGGRLQLSTEPVHAGLRWSVENFSGSGSNPGEIDEQTGLYQAPPAHAISGTFNRVLVIASDPLSGERSVTLVSVLANPITANPQIQLCYHGQRVELSAGHLDGSALGWSVKNPVAGESGTVVVSDKPDGDHTYIAGPQVPAKTYVLDEIEVSQGTQTQSAYVLVLQREPGAAVRPVENPDLPEGQIQLQAFINNQPQNGQWSLPLGGPGSIDASSGLYSDDFAAKERFVLIAVSVDGGDFGTFEGYIILPLPLSDFPSVLDALAH</sequence>
<evidence type="ECO:0008006" key="3">
    <source>
        <dbReference type="Google" id="ProtNLM"/>
    </source>
</evidence>
<name>A0ABN5GCM9_PSEO1</name>
<proteinExistence type="predicted"/>
<evidence type="ECO:0000313" key="1">
    <source>
        <dbReference type="EMBL" id="AUO48213.1"/>
    </source>
</evidence>